<organism evidence="2 3">
    <name type="scientific">Actinoalloteichus hoggarensis</name>
    <dbReference type="NCBI Taxonomy" id="1470176"/>
    <lineage>
        <taxon>Bacteria</taxon>
        <taxon>Bacillati</taxon>
        <taxon>Actinomycetota</taxon>
        <taxon>Actinomycetes</taxon>
        <taxon>Pseudonocardiales</taxon>
        <taxon>Pseudonocardiaceae</taxon>
        <taxon>Actinoalloteichus</taxon>
    </lineage>
</organism>
<evidence type="ECO:0000313" key="3">
    <source>
        <dbReference type="Proteomes" id="UP000204221"/>
    </source>
</evidence>
<sequence length="243" mass="26169">MSPLQQVARRSLLAADRAAGARDSLSAAAACLDEALLLTTDALAGATAPGVEHGLMLLHLARETITDETLRLEQAEHVILGFHAALTTGDRPITDPAGGPETRRADTPAAVEQPDRRPSADASPCGRDRPGVASTLGRWQGRTATEHVLDEGRAIGRAPARRKKEPIREVRAVEELDRLFDDLSVNGSDVQLDSYIGRLLRLPDGTTIGYRTKSKTTVEPTIDIKIPGGRSLKIHVNKQTWSI</sequence>
<keyword evidence="3" id="KW-1185">Reference proteome</keyword>
<protein>
    <submittedName>
        <fullName evidence="2">Uncharacterized protein</fullName>
    </submittedName>
</protein>
<accession>A0A221W1J0</accession>
<reference evidence="2 3" key="1">
    <citation type="submission" date="2017-07" db="EMBL/GenBank/DDBJ databases">
        <title>Complete genome sequence of Actinoalloteichus hoggarensis DSM 45943, type strain of Actinoalloteichus hoggarensis.</title>
        <authorList>
            <person name="Ruckert C."/>
            <person name="Nouioui I."/>
            <person name="Willmese J."/>
            <person name="van Wezel G."/>
            <person name="Klenk H.-P."/>
            <person name="Kalinowski J."/>
            <person name="Zotchev S.B."/>
        </authorList>
    </citation>
    <scope>NUCLEOTIDE SEQUENCE [LARGE SCALE GENOMIC DNA]</scope>
    <source>
        <strain evidence="2 3">DSM 45943</strain>
    </source>
</reference>
<gene>
    <name evidence="2" type="ORF">AHOG_09825</name>
</gene>
<feature type="region of interest" description="Disordered" evidence="1">
    <location>
        <begin position="89"/>
        <end position="143"/>
    </location>
</feature>
<dbReference type="Proteomes" id="UP000204221">
    <property type="component" value="Chromosome"/>
</dbReference>
<evidence type="ECO:0000313" key="2">
    <source>
        <dbReference type="EMBL" id="ASO19609.1"/>
    </source>
</evidence>
<proteinExistence type="predicted"/>
<name>A0A221W1J0_9PSEU</name>
<dbReference type="EMBL" id="CP022521">
    <property type="protein sequence ID" value="ASO19609.1"/>
    <property type="molecule type" value="Genomic_DNA"/>
</dbReference>
<evidence type="ECO:0000256" key="1">
    <source>
        <dbReference type="SAM" id="MobiDB-lite"/>
    </source>
</evidence>
<dbReference type="AlphaFoldDB" id="A0A221W1J0"/>
<dbReference type="KEGG" id="ahg:AHOG_09825"/>